<proteinExistence type="predicted"/>
<dbReference type="EMBL" id="UHED01000001">
    <property type="protein sequence ID" value="SUM81818.1"/>
    <property type="molecule type" value="Genomic_DNA"/>
</dbReference>
<reference evidence="1 2" key="1">
    <citation type="submission" date="2018-06" db="EMBL/GenBank/DDBJ databases">
        <authorList>
            <consortium name="Pathogen Informatics"/>
            <person name="Doyle S."/>
        </authorList>
    </citation>
    <scope>NUCLEOTIDE SEQUENCE [LARGE SCALE GENOMIC DNA]</scope>
    <source>
        <strain evidence="1 2">NCTC7688</strain>
    </source>
</reference>
<name>A0A380HHT5_STASA</name>
<accession>A0A380HHT5</accession>
<dbReference type="AlphaFoldDB" id="A0A380HHT5"/>
<evidence type="ECO:0000313" key="1">
    <source>
        <dbReference type="EMBL" id="SUM81818.1"/>
    </source>
</evidence>
<gene>
    <name evidence="1" type="ORF">NCTC7688_00312</name>
</gene>
<organism evidence="1 2">
    <name type="scientific">Staphylococcus saprophyticus</name>
    <dbReference type="NCBI Taxonomy" id="29385"/>
    <lineage>
        <taxon>Bacteria</taxon>
        <taxon>Bacillati</taxon>
        <taxon>Bacillota</taxon>
        <taxon>Bacilli</taxon>
        <taxon>Bacillales</taxon>
        <taxon>Staphylococcaceae</taxon>
        <taxon>Staphylococcus</taxon>
    </lineage>
</organism>
<sequence length="32" mass="3873">MEKNKEALNDAEKKQKFDAFIEKTKNELKQLY</sequence>
<evidence type="ECO:0000313" key="2">
    <source>
        <dbReference type="Proteomes" id="UP000254707"/>
    </source>
</evidence>
<dbReference type="Proteomes" id="UP000254707">
    <property type="component" value="Unassembled WGS sequence"/>
</dbReference>
<protein>
    <submittedName>
        <fullName evidence="1">Uncharacterized protein</fullName>
    </submittedName>
</protein>